<dbReference type="EC" id="6.2.1.20" evidence="6"/>
<dbReference type="Gene3D" id="3.30.300.30">
    <property type="match status" value="1"/>
</dbReference>
<feature type="transmembrane region" description="Helical" evidence="4">
    <location>
        <begin position="12"/>
        <end position="32"/>
    </location>
</feature>
<feature type="transmembrane region" description="Helical" evidence="4">
    <location>
        <begin position="272"/>
        <end position="293"/>
    </location>
</feature>
<feature type="transmembrane region" description="Helical" evidence="4">
    <location>
        <begin position="44"/>
        <end position="66"/>
    </location>
</feature>
<evidence type="ECO:0000256" key="2">
    <source>
        <dbReference type="ARBA" id="ARBA00022989"/>
    </source>
</evidence>
<dbReference type="InterPro" id="IPR011701">
    <property type="entry name" value="MFS"/>
</dbReference>
<dbReference type="InterPro" id="IPR020845">
    <property type="entry name" value="AMP-binding_CS"/>
</dbReference>
<dbReference type="PROSITE" id="PS00455">
    <property type="entry name" value="AMP_BINDING"/>
    <property type="match status" value="1"/>
</dbReference>
<dbReference type="PANTHER" id="PTHR43767">
    <property type="entry name" value="LONG-CHAIN-FATTY-ACID--COA LIGASE"/>
    <property type="match status" value="1"/>
</dbReference>
<feature type="transmembrane region" description="Helical" evidence="4">
    <location>
        <begin position="237"/>
        <end position="260"/>
    </location>
</feature>
<dbReference type="GO" id="GO:0022857">
    <property type="term" value="F:transmembrane transporter activity"/>
    <property type="evidence" value="ECO:0007669"/>
    <property type="project" value="InterPro"/>
</dbReference>
<dbReference type="EC" id="2.3.1.40" evidence="6"/>
<proteinExistence type="predicted"/>
<dbReference type="InterPro" id="IPR036259">
    <property type="entry name" value="MFS_trans_sf"/>
</dbReference>
<dbReference type="CDD" id="cd06173">
    <property type="entry name" value="MFS_MefA_like"/>
    <property type="match status" value="1"/>
</dbReference>
<organism evidence="6">
    <name type="scientific">Sulfurovum sp. enrichment culture clone C5</name>
    <dbReference type="NCBI Taxonomy" id="497650"/>
    <lineage>
        <taxon>Bacteria</taxon>
        <taxon>Pseudomonadati</taxon>
        <taxon>Campylobacterota</taxon>
        <taxon>Epsilonproteobacteria</taxon>
        <taxon>Campylobacterales</taxon>
        <taxon>Sulfurovaceae</taxon>
        <taxon>Sulfurovum</taxon>
        <taxon>environmental samples</taxon>
    </lineage>
</organism>
<reference evidence="6" key="1">
    <citation type="submission" date="2015-11" db="EMBL/GenBank/DDBJ databases">
        <authorList>
            <person name="Zhang Y."/>
            <person name="Guo Z."/>
        </authorList>
    </citation>
    <scope>NUCLEOTIDE SEQUENCE</scope>
    <source>
        <strain evidence="6">BN30871</strain>
    </source>
</reference>
<dbReference type="SUPFAM" id="SSF69593">
    <property type="entry name" value="Glycerol-3-phosphate (1)-acyltransferase"/>
    <property type="match status" value="1"/>
</dbReference>
<keyword evidence="3 4" id="KW-0472">Membrane</keyword>
<dbReference type="EMBL" id="FAXN01000020">
    <property type="protein sequence ID" value="CUV65168.1"/>
    <property type="molecule type" value="Genomic_DNA"/>
</dbReference>
<dbReference type="InterPro" id="IPR042099">
    <property type="entry name" value="ANL_N_sf"/>
</dbReference>
<feature type="transmembrane region" description="Helical" evidence="4">
    <location>
        <begin position="669"/>
        <end position="689"/>
    </location>
</feature>
<dbReference type="PANTHER" id="PTHR43767:SF1">
    <property type="entry name" value="NONRIBOSOMAL PEPTIDE SYNTHASE PES1 (EUROFUNG)-RELATED"/>
    <property type="match status" value="1"/>
</dbReference>
<dbReference type="Gene3D" id="3.40.50.12780">
    <property type="entry name" value="N-terminal domain of ligase-like"/>
    <property type="match status" value="1"/>
</dbReference>
<evidence type="ECO:0000256" key="4">
    <source>
        <dbReference type="SAM" id="Phobius"/>
    </source>
</evidence>
<feature type="domain" description="Phospholipid/glycerol acyltransferase" evidence="5">
    <location>
        <begin position="446"/>
        <end position="557"/>
    </location>
</feature>
<dbReference type="NCBIfam" id="NF006386">
    <property type="entry name" value="PRK08633.1"/>
    <property type="match status" value="1"/>
</dbReference>
<keyword evidence="6" id="KW-0012">Acyltransferase</keyword>
<dbReference type="SUPFAM" id="SSF103473">
    <property type="entry name" value="MFS general substrate transporter"/>
    <property type="match status" value="1"/>
</dbReference>
<dbReference type="Pfam" id="PF00501">
    <property type="entry name" value="AMP-binding"/>
    <property type="match status" value="1"/>
</dbReference>
<dbReference type="InterPro" id="IPR000873">
    <property type="entry name" value="AMP-dep_synth/lig_dom"/>
</dbReference>
<dbReference type="Pfam" id="PF07690">
    <property type="entry name" value="MFS_1"/>
    <property type="match status" value="1"/>
</dbReference>
<keyword evidence="6" id="KW-0436">Ligase</keyword>
<dbReference type="CDD" id="cd07989">
    <property type="entry name" value="LPLAT_AGPAT-like"/>
    <property type="match status" value="1"/>
</dbReference>
<feature type="transmembrane region" description="Helical" evidence="4">
    <location>
        <begin position="368"/>
        <end position="387"/>
    </location>
</feature>
<sequence length="1151" mass="128208">MDSSLFKIKSFIPYMFIVFINVVVDIAHKITIQNTVIKTYDGDALMILSAIINALMLVPFVMLFSPSGFISDKYSKTLVIRYASFAAIIITSLITISYIFEFWYLAFGLTIVLATQAAIYSPAKYGIIKEMVGEENLGEANGFVQAITITAILLSGLLFSVLFEIFYSDALTPNSIIGNMVPIGIIMVILSSVEFALSFKLIVNKKVENKIHFSISKYTNFVYLKQNIKTIVENRSILRSIIGLSFFWGVGQLLISVIPAHYKEITNSSNTVMIQTIMALSAVGVMMGSFMAGRVSKKRIELGIVPLGAMGIFGSLLIFGFANSAFWLGVASFCFGFFGGLFIVPLNALIQFLSPQKSLGTVLAGNNFIQNISMIGFLILSIFVVWLGMSSQVIFFMVATMAFFVSLFVIKQIPHLFARIMLLPILKTRYKFALHGLENLPSRGGVLMLGNHISWIDWLILQSATPRPIKFVMEKTFYQKWYIKSFLDFFQVIPISSGGSKKALEVIKERLDNGEVVALFPEGRISFNGQMNEFKKGFELAIGGTKHKIVPFYIHGLWGSTFSKANNYFKSMARKGDKRDVRVAFGEPLESDANIFMVKQAVVALSREVWQESMMQEESLMDSWLRWAKARPFKRSIVDSLGSDLNNLKVMVGVFLFSKIFRKYNEKNVGVLLPSSAIGSIVNLALFIIGKRPVNLNYTLSPSIMLMALNQGEINHIITSEKFLEKLEGKGFDFRDVMGERIVTLEQVSGSIKKSQKTKILLEALLAPKWWLKFRYFDYISMEDTATILFSSGSEGHPKGVELTHRNLIANIKQVAALFQYGENDVMLNSLPIFHSFGLTVTTLLPLCEGVPMASVADPTDSVAIGKMVARYSATILFATPTFLRLYTLNKKLDPLMFASLRMVVAGAEKLKPEIRKAFKEKFGIGLLEGYGATETSPVVSCNMPNALDLDTMQVIVCNKEGTIGQPIPGTLIKIVDPNTLECLGLNEDGLILVGGAQVMKGYFNDPEKTKEAIVEIDGVRYYKTGDKGHIDEDGFLSIVDRYSRFAKIGGEMISLGQVEMLIDRIFGDELTSVVVAIEDDKKGEQIVLLHNSELSPQEIQKRIKESPLIPLMQPSFHFYVDDFPKLASGKTDFKKAKEITLEKMLSAKGE</sequence>
<evidence type="ECO:0000259" key="5">
    <source>
        <dbReference type="SMART" id="SM00563"/>
    </source>
</evidence>
<feature type="transmembrane region" description="Helical" evidence="4">
    <location>
        <begin position="102"/>
        <end position="121"/>
    </location>
</feature>
<accession>A0A0S4XLI6</accession>
<dbReference type="Gene3D" id="1.20.1250.20">
    <property type="entry name" value="MFS general substrate transporter like domains"/>
    <property type="match status" value="1"/>
</dbReference>
<dbReference type="InterPro" id="IPR002123">
    <property type="entry name" value="Plipid/glycerol_acylTrfase"/>
</dbReference>
<dbReference type="InterPro" id="IPR045851">
    <property type="entry name" value="AMP-bd_C_sf"/>
</dbReference>
<feature type="transmembrane region" description="Helical" evidence="4">
    <location>
        <begin position="78"/>
        <end position="96"/>
    </location>
</feature>
<gene>
    <name evidence="6" type="primary">aas</name>
    <name evidence="6" type="ORF">BN3087_210015</name>
</gene>
<dbReference type="SMART" id="SM00563">
    <property type="entry name" value="PlsC"/>
    <property type="match status" value="1"/>
</dbReference>
<feature type="transmembrane region" description="Helical" evidence="4">
    <location>
        <begin position="183"/>
        <end position="203"/>
    </location>
</feature>
<dbReference type="Pfam" id="PF01553">
    <property type="entry name" value="Acyltransferase"/>
    <property type="match status" value="1"/>
</dbReference>
<feature type="transmembrane region" description="Helical" evidence="4">
    <location>
        <begin position="142"/>
        <end position="163"/>
    </location>
</feature>
<evidence type="ECO:0000313" key="6">
    <source>
        <dbReference type="EMBL" id="CUV65168.1"/>
    </source>
</evidence>
<dbReference type="GO" id="GO:0008779">
    <property type="term" value="F:acyl-[acyl-carrier-protein]-phospholipid O-acyltransferase activity"/>
    <property type="evidence" value="ECO:0007669"/>
    <property type="project" value="UniProtKB-EC"/>
</dbReference>
<dbReference type="InterPro" id="IPR050237">
    <property type="entry name" value="ATP-dep_AMP-bd_enzyme"/>
</dbReference>
<evidence type="ECO:0000256" key="1">
    <source>
        <dbReference type="ARBA" id="ARBA00022692"/>
    </source>
</evidence>
<dbReference type="SUPFAM" id="SSF56801">
    <property type="entry name" value="Acetyl-CoA synthetase-like"/>
    <property type="match status" value="1"/>
</dbReference>
<keyword evidence="2 4" id="KW-1133">Transmembrane helix</keyword>
<dbReference type="GO" id="GO:0008922">
    <property type="term" value="F:long-chain fatty acid [acyl-carrier-protein] ligase activity"/>
    <property type="evidence" value="ECO:0007669"/>
    <property type="project" value="UniProtKB-EC"/>
</dbReference>
<feature type="transmembrane region" description="Helical" evidence="4">
    <location>
        <begin position="393"/>
        <end position="410"/>
    </location>
</feature>
<keyword evidence="6" id="KW-0808">Transferase</keyword>
<protein>
    <submittedName>
        <fullName evidence="6">2-acyl-glycerophospho-ethanolamine acyltransferase</fullName>
        <ecNumber evidence="6">2.3.1.40</ecNumber>
        <ecNumber evidence="6">6.2.1.20</ecNumber>
    </submittedName>
</protein>
<evidence type="ECO:0000256" key="3">
    <source>
        <dbReference type="ARBA" id="ARBA00023136"/>
    </source>
</evidence>
<feature type="transmembrane region" description="Helical" evidence="4">
    <location>
        <begin position="300"/>
        <end position="319"/>
    </location>
</feature>
<feature type="transmembrane region" description="Helical" evidence="4">
    <location>
        <begin position="325"/>
        <end position="348"/>
    </location>
</feature>
<name>A0A0S4XLI6_9BACT</name>
<keyword evidence="1 4" id="KW-0812">Transmembrane</keyword>
<dbReference type="AlphaFoldDB" id="A0A0S4XLI6"/>